<dbReference type="SUPFAM" id="SSF52540">
    <property type="entry name" value="P-loop containing nucleoside triphosphate hydrolases"/>
    <property type="match status" value="1"/>
</dbReference>
<accession>A0A0C2WM80</accession>
<dbReference type="AlphaFoldDB" id="A0A0C2WM80"/>
<dbReference type="Gene3D" id="3.40.50.300">
    <property type="entry name" value="P-loop containing nucleotide triphosphate hydrolases"/>
    <property type="match status" value="1"/>
</dbReference>
<evidence type="ECO:0000313" key="1">
    <source>
        <dbReference type="EMBL" id="KIL57826.1"/>
    </source>
</evidence>
<sequence>MLRRRNFVGVVSGRTRGLEKLETVCLVTTPLSKTRPGTRKTVLKRLRHRIDNPNPTERIFWLHGPPGVGKSAIADKALSRYSEVPRGLFSEIASNRGLDPTWPGQEIIEEIVFKSSGSFVLPSTLMGRLSDEDYDPETELDVVRGLKPHGKMSPLALLDGLYLEILGQQRDQDFLKTFLALLVGHSSSKTRDLHRDDAVSAEELHIKLRKMRSLLKFEPFIDVHSTSFLDFLQDSFRSGHHHVSQQGGLKRYSQLIVDSVVRHVSMAIGQPDCHETCRSSPEFTYIVRHYPPRIVLPVEDWKEALRPLLDLQDKLLNTSRAQPSHPTTAAQAPESNMNETVIERSSALMTEAQQNIPLDRCLSVLLSCHGFVVDGAIIDRMSSLLAFDYAETAARVRSISDVQKLINIIGLLANNESFVSKCGLDAARKVAFLGSQISQDDAPLRYESSALELAVISRILDHNYVLPHESVHEWLERSSPDFFTRIRVMLEIARTIRYIHSMDIALFSRVIELKRFALDSNLRAKVLSIGLFAYGGLGRHQFMAMRTLIFWPSARMNLI</sequence>
<proteinExistence type="predicted"/>
<reference evidence="1 2" key="1">
    <citation type="submission" date="2014-04" db="EMBL/GenBank/DDBJ databases">
        <title>Evolutionary Origins and Diversification of the Mycorrhizal Mutualists.</title>
        <authorList>
            <consortium name="DOE Joint Genome Institute"/>
            <consortium name="Mycorrhizal Genomics Consortium"/>
            <person name="Kohler A."/>
            <person name="Kuo A."/>
            <person name="Nagy L.G."/>
            <person name="Floudas D."/>
            <person name="Copeland A."/>
            <person name="Barry K.W."/>
            <person name="Cichocki N."/>
            <person name="Veneault-Fourrey C."/>
            <person name="LaButti K."/>
            <person name="Lindquist E.A."/>
            <person name="Lipzen A."/>
            <person name="Lundell T."/>
            <person name="Morin E."/>
            <person name="Murat C."/>
            <person name="Riley R."/>
            <person name="Ohm R."/>
            <person name="Sun H."/>
            <person name="Tunlid A."/>
            <person name="Henrissat B."/>
            <person name="Grigoriev I.V."/>
            <person name="Hibbett D.S."/>
            <person name="Martin F."/>
        </authorList>
    </citation>
    <scope>NUCLEOTIDE SEQUENCE [LARGE SCALE GENOMIC DNA]</scope>
    <source>
        <strain evidence="1 2">Koide BX008</strain>
    </source>
</reference>
<evidence type="ECO:0000313" key="2">
    <source>
        <dbReference type="Proteomes" id="UP000054549"/>
    </source>
</evidence>
<dbReference type="Proteomes" id="UP000054549">
    <property type="component" value="Unassembled WGS sequence"/>
</dbReference>
<dbReference type="InterPro" id="IPR027417">
    <property type="entry name" value="P-loop_NTPase"/>
</dbReference>
<keyword evidence="2" id="KW-1185">Reference proteome</keyword>
<gene>
    <name evidence="1" type="ORF">M378DRAFT_15979</name>
</gene>
<dbReference type="InParanoid" id="A0A0C2WM80"/>
<protein>
    <submittedName>
        <fullName evidence="1">Uncharacterized protein</fullName>
    </submittedName>
</protein>
<dbReference type="EMBL" id="KN818356">
    <property type="protein sequence ID" value="KIL57826.1"/>
    <property type="molecule type" value="Genomic_DNA"/>
</dbReference>
<dbReference type="OrthoDB" id="3262196at2759"/>
<organism evidence="1 2">
    <name type="scientific">Amanita muscaria (strain Koide BX008)</name>
    <dbReference type="NCBI Taxonomy" id="946122"/>
    <lineage>
        <taxon>Eukaryota</taxon>
        <taxon>Fungi</taxon>
        <taxon>Dikarya</taxon>
        <taxon>Basidiomycota</taxon>
        <taxon>Agaricomycotina</taxon>
        <taxon>Agaricomycetes</taxon>
        <taxon>Agaricomycetidae</taxon>
        <taxon>Agaricales</taxon>
        <taxon>Pluteineae</taxon>
        <taxon>Amanitaceae</taxon>
        <taxon>Amanita</taxon>
    </lineage>
</organism>
<name>A0A0C2WM80_AMAMK</name>
<dbReference type="HOGENOM" id="CLU_487410_0_0_1"/>